<dbReference type="Proteomes" id="UP000674234">
    <property type="component" value="Unassembled WGS sequence"/>
</dbReference>
<reference evidence="2" key="1">
    <citation type="submission" date="2021-02" db="EMBL/GenBank/DDBJ databases">
        <title>Draft genome sequence of Microbispora sp. RL4-1S isolated from rice leaves in Thailand.</title>
        <authorList>
            <person name="Muangham S."/>
            <person name="Duangmal K."/>
        </authorList>
    </citation>
    <scope>NUCLEOTIDE SEQUENCE</scope>
    <source>
        <strain evidence="2">RL4-1S</strain>
    </source>
</reference>
<dbReference type="RefSeq" id="WP_210159463.1">
    <property type="nucleotide sequence ID" value="NZ_JAFCNB010000028.1"/>
</dbReference>
<sequence length="311" mass="34752">MTADWDTPVGARLTRTERKAKYGASIQGGILPSRETSNVFIYSEPEVGETFGYNFDGWSADGSTFLYTGAGTLGPQVMKRGNRTLLEHRAQGRALRLFVYDGIDPASGHKKHRYLGEFEVDKDYPYFVEEAPDREGELRTVFVFRLRPVGEALRRSEDTSGAGDMRDTSECALVAPELHNASTFERSATSAGTALRRESDLVARYSRYLLDLGHTIKRWQIQPAGSTRPLWTDIYDEATNELYEAKGSATRDAIRQAIGQLFDYRRHLPEGVKLSVLLPAQPNDDLIDLLSGLGMHCVYEESEGSFVRVSP</sequence>
<evidence type="ECO:0000259" key="1">
    <source>
        <dbReference type="Pfam" id="PF26348"/>
    </source>
</evidence>
<evidence type="ECO:0000313" key="2">
    <source>
        <dbReference type="EMBL" id="MBP2708198.1"/>
    </source>
</evidence>
<dbReference type="EMBL" id="JAFCNB010000028">
    <property type="protein sequence ID" value="MBP2708198.1"/>
    <property type="molecule type" value="Genomic_DNA"/>
</dbReference>
<name>A0A940WRU6_9ACTN</name>
<evidence type="ECO:0000313" key="3">
    <source>
        <dbReference type="Proteomes" id="UP000674234"/>
    </source>
</evidence>
<keyword evidence="3" id="KW-1185">Reference proteome</keyword>
<proteinExistence type="predicted"/>
<feature type="domain" description="ScoMcrA-like SRA" evidence="1">
    <location>
        <begin position="15"/>
        <end position="155"/>
    </location>
</feature>
<dbReference type="InterPro" id="IPR058712">
    <property type="entry name" value="SRA_ScoMcrA"/>
</dbReference>
<organism evidence="2 3">
    <name type="scientific">Microbispora oryzae</name>
    <dbReference type="NCBI Taxonomy" id="2806554"/>
    <lineage>
        <taxon>Bacteria</taxon>
        <taxon>Bacillati</taxon>
        <taxon>Actinomycetota</taxon>
        <taxon>Actinomycetes</taxon>
        <taxon>Streptosporangiales</taxon>
        <taxon>Streptosporangiaceae</taxon>
        <taxon>Microbispora</taxon>
    </lineage>
</organism>
<dbReference type="AlphaFoldDB" id="A0A940WRU6"/>
<comment type="caution">
    <text evidence="2">The sequence shown here is derived from an EMBL/GenBank/DDBJ whole genome shotgun (WGS) entry which is preliminary data.</text>
</comment>
<protein>
    <recommendedName>
        <fullName evidence="1">ScoMcrA-like SRA domain-containing protein</fullName>
    </recommendedName>
</protein>
<dbReference type="Pfam" id="PF26348">
    <property type="entry name" value="SRA_ScoMcrA"/>
    <property type="match status" value="1"/>
</dbReference>
<gene>
    <name evidence="2" type="ORF">JOL79_30905</name>
</gene>
<accession>A0A940WRU6</accession>